<sequence length="408" mass="45540">MPERFSSCFGGCSAGRPLPSTEAGPNLTTSIYQTRLGVASLTWSPAVLGLSLGAEFRLSSAASGEEYEDEKPLRFRVRPWLLWKRRGSRRFRLRDHAHHRCVDFAWDLSRAIFHSVGGRGRPEPASGFFVAVAVDGEMLFVAGDLVEEAYKKTRVQRPKGPFSNPAPNSRREHVVLGDPGVRRSYRTMVRFGGRDREISIDLGAKEKEAEAGMLVSVDGERVLDVRRLQWMFRGTEKVEVERDAGARMQVSWDLHDWLFPFEGDAAASGGAATVPAAVERGRAMFMFRFEDDVDEDEVSKTAEEHIGKVFDGHCERHFGSGVQKRTVFRSLPAKTRNWSESSSNGGYGAEKTNRRRRRQSLLKTSSSSSSTSSVSSASSSTVTDWASQEEEELQNLDGFTLLVYIWKS</sequence>
<keyword evidence="3" id="KW-1185">Reference proteome</keyword>
<dbReference type="PANTHER" id="PTHR31972">
    <property type="entry name" value="EXPRESSED PROTEIN"/>
    <property type="match status" value="1"/>
</dbReference>
<evidence type="ECO:0000313" key="2">
    <source>
        <dbReference type="EMBL" id="WOK96286.1"/>
    </source>
</evidence>
<feature type="region of interest" description="Disordered" evidence="1">
    <location>
        <begin position="335"/>
        <end position="383"/>
    </location>
</feature>
<dbReference type="PANTHER" id="PTHR31972:SF3">
    <property type="entry name" value="OS09G0416600 PROTEIN"/>
    <property type="match status" value="1"/>
</dbReference>
<organism evidence="2 3">
    <name type="scientific">Canna indica</name>
    <name type="common">Indian-shot</name>
    <dbReference type="NCBI Taxonomy" id="4628"/>
    <lineage>
        <taxon>Eukaryota</taxon>
        <taxon>Viridiplantae</taxon>
        <taxon>Streptophyta</taxon>
        <taxon>Embryophyta</taxon>
        <taxon>Tracheophyta</taxon>
        <taxon>Spermatophyta</taxon>
        <taxon>Magnoliopsida</taxon>
        <taxon>Liliopsida</taxon>
        <taxon>Zingiberales</taxon>
        <taxon>Cannaceae</taxon>
        <taxon>Canna</taxon>
    </lineage>
</organism>
<dbReference type="EMBL" id="CP136891">
    <property type="protein sequence ID" value="WOK96286.1"/>
    <property type="molecule type" value="Genomic_DNA"/>
</dbReference>
<evidence type="ECO:0000313" key="3">
    <source>
        <dbReference type="Proteomes" id="UP001327560"/>
    </source>
</evidence>
<proteinExistence type="predicted"/>
<reference evidence="2 3" key="1">
    <citation type="submission" date="2023-10" db="EMBL/GenBank/DDBJ databases">
        <title>Chromosome-scale genome assembly provides insights into flower coloration mechanisms of Canna indica.</title>
        <authorList>
            <person name="Li C."/>
        </authorList>
    </citation>
    <scope>NUCLEOTIDE SEQUENCE [LARGE SCALE GENOMIC DNA]</scope>
    <source>
        <tissue evidence="2">Flower</tissue>
    </source>
</reference>
<evidence type="ECO:0000256" key="1">
    <source>
        <dbReference type="SAM" id="MobiDB-lite"/>
    </source>
</evidence>
<dbReference type="Pfam" id="PF05910">
    <property type="entry name" value="DUF868"/>
    <property type="match status" value="1"/>
</dbReference>
<dbReference type="AlphaFoldDB" id="A0AAQ3JUG2"/>
<accession>A0AAQ3JUG2</accession>
<evidence type="ECO:0008006" key="4">
    <source>
        <dbReference type="Google" id="ProtNLM"/>
    </source>
</evidence>
<dbReference type="Proteomes" id="UP001327560">
    <property type="component" value="Chromosome 2"/>
</dbReference>
<protein>
    <recommendedName>
        <fullName evidence="4">DUF868 family protein</fullName>
    </recommendedName>
</protein>
<gene>
    <name evidence="2" type="ORF">Cni_G04993</name>
</gene>
<feature type="compositionally biased region" description="Low complexity" evidence="1">
    <location>
        <begin position="364"/>
        <end position="383"/>
    </location>
</feature>
<dbReference type="InterPro" id="IPR008586">
    <property type="entry name" value="DUF868_pln"/>
</dbReference>
<name>A0AAQ3JUG2_9LILI</name>